<accession>A0ABT0MCH5</accession>
<keyword evidence="4" id="KW-1185">Reference proteome</keyword>
<gene>
    <name evidence="3" type="ORF">M3N64_11715</name>
</gene>
<keyword evidence="2" id="KW-0732">Signal</keyword>
<feature type="compositionally biased region" description="Polar residues" evidence="1">
    <location>
        <begin position="63"/>
        <end position="80"/>
    </location>
</feature>
<name>A0ABT0MCH5_9BACL</name>
<feature type="compositionally biased region" description="Low complexity" evidence="1">
    <location>
        <begin position="37"/>
        <end position="62"/>
    </location>
</feature>
<evidence type="ECO:0008006" key="5">
    <source>
        <dbReference type="Google" id="ProtNLM"/>
    </source>
</evidence>
<feature type="chain" id="PRO_5046428817" description="Lipoprotein" evidence="2">
    <location>
        <begin position="23"/>
        <end position="278"/>
    </location>
</feature>
<dbReference type="Proteomes" id="UP001203004">
    <property type="component" value="Unassembled WGS sequence"/>
</dbReference>
<feature type="compositionally biased region" description="Polar residues" evidence="1">
    <location>
        <begin position="24"/>
        <end position="36"/>
    </location>
</feature>
<comment type="caution">
    <text evidence="3">The sequence shown here is derived from an EMBL/GenBank/DDBJ whole genome shotgun (WGS) entry which is preliminary data.</text>
</comment>
<feature type="region of interest" description="Disordered" evidence="1">
    <location>
        <begin position="24"/>
        <end position="80"/>
    </location>
</feature>
<dbReference type="EMBL" id="JAMAST010000017">
    <property type="protein sequence ID" value="MCL1632585.1"/>
    <property type="molecule type" value="Genomic_DNA"/>
</dbReference>
<evidence type="ECO:0000256" key="2">
    <source>
        <dbReference type="SAM" id="SignalP"/>
    </source>
</evidence>
<dbReference type="PROSITE" id="PS51257">
    <property type="entry name" value="PROKAR_LIPOPROTEIN"/>
    <property type="match status" value="1"/>
</dbReference>
<reference evidence="3 4" key="1">
    <citation type="submission" date="2022-05" db="EMBL/GenBank/DDBJ databases">
        <title>Sporolactobacillus sp nov CPB3-1, isolated from tree bark (Mangifera indica L.).</title>
        <authorList>
            <person name="Phuengjayaem S."/>
            <person name="Tanasupawat S."/>
        </authorList>
    </citation>
    <scope>NUCLEOTIDE SEQUENCE [LARGE SCALE GENOMIC DNA]</scope>
    <source>
        <strain evidence="3 4">CPB3-1</strain>
    </source>
</reference>
<feature type="signal peptide" evidence="2">
    <location>
        <begin position="1"/>
        <end position="22"/>
    </location>
</feature>
<dbReference type="RefSeq" id="WP_249102413.1">
    <property type="nucleotide sequence ID" value="NZ_JAMAST010000017.1"/>
</dbReference>
<organism evidence="3 4">
    <name type="scientific">Sporolactobacillus mangiferae</name>
    <dbReference type="NCBI Taxonomy" id="2940498"/>
    <lineage>
        <taxon>Bacteria</taxon>
        <taxon>Bacillati</taxon>
        <taxon>Bacillota</taxon>
        <taxon>Bacilli</taxon>
        <taxon>Bacillales</taxon>
        <taxon>Sporolactobacillaceae</taxon>
        <taxon>Sporolactobacillus</taxon>
    </lineage>
</organism>
<evidence type="ECO:0000256" key="1">
    <source>
        <dbReference type="SAM" id="MobiDB-lite"/>
    </source>
</evidence>
<evidence type="ECO:0000313" key="4">
    <source>
        <dbReference type="Proteomes" id="UP001203004"/>
    </source>
</evidence>
<evidence type="ECO:0000313" key="3">
    <source>
        <dbReference type="EMBL" id="MCL1632585.1"/>
    </source>
</evidence>
<proteinExistence type="predicted"/>
<protein>
    <recommendedName>
        <fullName evidence="5">Lipoprotein</fullName>
    </recommendedName>
</protein>
<sequence length="278" mass="29465">MKKSAALFTGLLCMMLISGCWGGSNQDQKSNTSKEPNSSQVAQSSSESAGSNSSTSDASSNSTNEPSAESKTKNSASESSVLNEVRSKLKIDVVRLPQFLPVANGKYLSALVSSSEKGYSVTFKQTDRQTKVNDSALKNAKTIATIKATVFPSAADAEKQIPYRKYTSSDGSTVSLGHNITGYSDAGAGTAGISWNEGRWMLAVLSPTSESQKGTNLARQVVGFLEKTALPVPHAYGTAQMYTDSRKDTISWQNGKTVYTINDTSGALTLLKITASVK</sequence>